<proteinExistence type="predicted"/>
<keyword evidence="5" id="KW-1185">Reference proteome</keyword>
<accession>W6JY92</accession>
<protein>
    <submittedName>
        <fullName evidence="4">Putative ABC transporter</fullName>
    </submittedName>
</protein>
<dbReference type="RefSeq" id="WP_048699263.1">
    <property type="nucleotide sequence ID" value="NZ_HG764815.1"/>
</dbReference>
<dbReference type="InterPro" id="IPR003593">
    <property type="entry name" value="AAA+_ATPase"/>
</dbReference>
<dbReference type="STRING" id="1193182.BN11_3050005"/>
<evidence type="ECO:0000256" key="1">
    <source>
        <dbReference type="ARBA" id="ARBA00022741"/>
    </source>
</evidence>
<evidence type="ECO:0000313" key="4">
    <source>
        <dbReference type="EMBL" id="CCH73630.1"/>
    </source>
</evidence>
<dbReference type="Gene3D" id="3.40.50.300">
    <property type="entry name" value="P-loop containing nucleotide triphosphate hydrolases"/>
    <property type="match status" value="2"/>
</dbReference>
<organism evidence="4 5">
    <name type="scientific">Nostocoides australiense Ben110</name>
    <dbReference type="NCBI Taxonomy" id="1193182"/>
    <lineage>
        <taxon>Bacteria</taxon>
        <taxon>Bacillati</taxon>
        <taxon>Actinomycetota</taxon>
        <taxon>Actinomycetes</taxon>
        <taxon>Micrococcales</taxon>
        <taxon>Intrasporangiaceae</taxon>
        <taxon>Nostocoides</taxon>
    </lineage>
</organism>
<dbReference type="FunFam" id="3.40.50.300:FF:000011">
    <property type="entry name" value="Putative ABC transporter ATP-binding component"/>
    <property type="match status" value="1"/>
</dbReference>
<dbReference type="Proteomes" id="UP000035763">
    <property type="component" value="Unassembled WGS sequence"/>
</dbReference>
<dbReference type="InterPro" id="IPR017871">
    <property type="entry name" value="ABC_transporter-like_CS"/>
</dbReference>
<dbReference type="Pfam" id="PF00005">
    <property type="entry name" value="ABC_tran"/>
    <property type="match status" value="2"/>
</dbReference>
<dbReference type="EMBL" id="CAJA01000230">
    <property type="protein sequence ID" value="CCH73630.1"/>
    <property type="molecule type" value="Genomic_DNA"/>
</dbReference>
<feature type="domain" description="ABC transporter" evidence="3">
    <location>
        <begin position="348"/>
        <end position="548"/>
    </location>
</feature>
<reference evidence="4 5" key="1">
    <citation type="journal article" date="2013" name="ISME J.">
        <title>A metabolic model for members of the genus Tetrasphaera involved in enhanced biological phosphorus removal.</title>
        <authorList>
            <person name="Kristiansen R."/>
            <person name="Nguyen H.T.T."/>
            <person name="Saunders A.M."/>
            <person name="Nielsen J.L."/>
            <person name="Wimmer R."/>
            <person name="Le V.Q."/>
            <person name="McIlroy S.J."/>
            <person name="Petrovski S."/>
            <person name="Seviour R.J."/>
            <person name="Calteau A."/>
            <person name="Nielsen K.L."/>
            <person name="Nielsen P.H."/>
        </authorList>
    </citation>
    <scope>NUCLEOTIDE SEQUENCE [LARGE SCALE GENOMIC DNA]</scope>
    <source>
        <strain evidence="4 5">Ben110</strain>
    </source>
</reference>
<dbReference type="PROSITE" id="PS00211">
    <property type="entry name" value="ABC_TRANSPORTER_1"/>
    <property type="match status" value="1"/>
</dbReference>
<comment type="caution">
    <text evidence="4">The sequence shown here is derived from an EMBL/GenBank/DDBJ whole genome shotgun (WGS) entry which is preliminary data.</text>
</comment>
<evidence type="ECO:0000259" key="3">
    <source>
        <dbReference type="PROSITE" id="PS50893"/>
    </source>
</evidence>
<feature type="domain" description="ABC transporter" evidence="3">
    <location>
        <begin position="5"/>
        <end position="263"/>
    </location>
</feature>
<dbReference type="CDD" id="cd03221">
    <property type="entry name" value="ABCF_EF-3"/>
    <property type="match status" value="2"/>
</dbReference>
<dbReference type="InterPro" id="IPR003439">
    <property type="entry name" value="ABC_transporter-like_ATP-bd"/>
</dbReference>
<sequence length="549" mass="58304">MPASLHIHALAAGFGARPIFSGLDLTLGPGDVTAVVGPNGAGKSTLLRIIAGEHPADTGTVRLAPQDASIGYLPQSPPRPEESIHEYAARRAGVTAAQGEFDSATAALADGAPGAEERYAVALERWMALGAADLDARLGVSLARVGLDVALDRPLGRLSGGQAARAALASILVSQQEVLLLDEPTNNLDASGLAVLTAYVTSLAGPVLIASHDRRFLDEVATSVLELDIHQQTVTRFTGGWSDYRTAKDLARDQADEAYAAYTLQRDALVERARRQSDWAAKGRAGKADLGPHDGIGKKYIEDKAKRMDQRAARARAAAERLPEVEQRRKEWELRYRIAEAPPSAEVVITLDQVSVERGAFRIGPFSTTVARGERIAIVGDNGSGKSTLLHALLGEVPVASGRISWGTRVHTGTLDQARGVIAGPDDLLDAVTAALGSTDRADVRTLLAKFGLGPEMVERECDSLSLGERTRAAMAVLQGRAVNTLILDEPTNHLDVPAIEQIESALAAFGGTLLIVTHDRTLLDAVAPTTRWEVSRNGEVASVRVSMW</sequence>
<dbReference type="PANTHER" id="PTHR42855:SF1">
    <property type="entry name" value="ABC TRANSPORTER DOMAIN-CONTAINING PROTEIN"/>
    <property type="match status" value="1"/>
</dbReference>
<dbReference type="AlphaFoldDB" id="W6JY92"/>
<evidence type="ECO:0000313" key="5">
    <source>
        <dbReference type="Proteomes" id="UP000035763"/>
    </source>
</evidence>
<dbReference type="GO" id="GO:0005524">
    <property type="term" value="F:ATP binding"/>
    <property type="evidence" value="ECO:0007669"/>
    <property type="project" value="UniProtKB-KW"/>
</dbReference>
<dbReference type="InterPro" id="IPR051309">
    <property type="entry name" value="ABCF_ATPase"/>
</dbReference>
<dbReference type="PANTHER" id="PTHR42855">
    <property type="entry name" value="ABC TRANSPORTER ATP-BINDING SUBUNIT"/>
    <property type="match status" value="1"/>
</dbReference>
<dbReference type="GO" id="GO:0016887">
    <property type="term" value="F:ATP hydrolysis activity"/>
    <property type="evidence" value="ECO:0007669"/>
    <property type="project" value="InterPro"/>
</dbReference>
<dbReference type="SUPFAM" id="SSF52540">
    <property type="entry name" value="P-loop containing nucleoside triphosphate hydrolases"/>
    <property type="match status" value="2"/>
</dbReference>
<evidence type="ECO:0000256" key="2">
    <source>
        <dbReference type="ARBA" id="ARBA00022840"/>
    </source>
</evidence>
<dbReference type="SMART" id="SM00382">
    <property type="entry name" value="AAA"/>
    <property type="match status" value="2"/>
</dbReference>
<name>W6JY92_9MICO</name>
<dbReference type="PROSITE" id="PS50893">
    <property type="entry name" value="ABC_TRANSPORTER_2"/>
    <property type="match status" value="2"/>
</dbReference>
<keyword evidence="2" id="KW-0067">ATP-binding</keyword>
<keyword evidence="1" id="KW-0547">Nucleotide-binding</keyword>
<dbReference type="InterPro" id="IPR027417">
    <property type="entry name" value="P-loop_NTPase"/>
</dbReference>
<dbReference type="OrthoDB" id="3239744at2"/>
<gene>
    <name evidence="4" type="ORF">BN11_3050005</name>
</gene>